<dbReference type="Gene3D" id="3.40.50.300">
    <property type="entry name" value="P-loop containing nucleotide triphosphate hydrolases"/>
    <property type="match status" value="1"/>
</dbReference>
<dbReference type="GeneID" id="28984033"/>
<keyword evidence="2" id="KW-1185">Reference proteome</keyword>
<dbReference type="RefSeq" id="XP_018278287.1">
    <property type="nucleotide sequence ID" value="XM_018423430.1"/>
</dbReference>
<dbReference type="STRING" id="879819.A0A0J0XL19"/>
<dbReference type="AlphaFoldDB" id="A0A0J0XL19"/>
<name>A0A0J0XL19_9TREE</name>
<reference evidence="1 2" key="1">
    <citation type="submission" date="2015-03" db="EMBL/GenBank/DDBJ databases">
        <title>Genomics and transcriptomics of the oil-accumulating basidiomycete yeast T. oleaginosus allow insights into substrate utilization and the diverse evolutionary trajectories of mating systems in fungi.</title>
        <authorList>
            <consortium name="DOE Joint Genome Institute"/>
            <person name="Kourist R."/>
            <person name="Kracht O."/>
            <person name="Bracharz F."/>
            <person name="Lipzen A."/>
            <person name="Nolan M."/>
            <person name="Ohm R."/>
            <person name="Grigoriev I."/>
            <person name="Sun S."/>
            <person name="Heitman J."/>
            <person name="Bruck T."/>
            <person name="Nowrousian M."/>
        </authorList>
    </citation>
    <scope>NUCLEOTIDE SEQUENCE [LARGE SCALE GENOMIC DNA]</scope>
    <source>
        <strain evidence="1 2">IBC0246</strain>
    </source>
</reference>
<evidence type="ECO:0000313" key="2">
    <source>
        <dbReference type="Proteomes" id="UP000053611"/>
    </source>
</evidence>
<accession>A0A0J0XL19</accession>
<organism evidence="1 2">
    <name type="scientific">Cutaneotrichosporon oleaginosum</name>
    <dbReference type="NCBI Taxonomy" id="879819"/>
    <lineage>
        <taxon>Eukaryota</taxon>
        <taxon>Fungi</taxon>
        <taxon>Dikarya</taxon>
        <taxon>Basidiomycota</taxon>
        <taxon>Agaricomycotina</taxon>
        <taxon>Tremellomycetes</taxon>
        <taxon>Trichosporonales</taxon>
        <taxon>Trichosporonaceae</taxon>
        <taxon>Cutaneotrichosporon</taxon>
    </lineage>
</organism>
<sequence length="142" mass="15625">MKSIIVETSKQPTFLYKVTPGPADSSNAAECALLHGIDPEVVDRAREVSHLIATNQITTLIDQHLDDEDIEEMAQHEELVRRFLNWDLEDDEIDVLGELELIVQAAGIQQDENEVVPLGEMGAGISALERSVATESGLADIY</sequence>
<proteinExistence type="predicted"/>
<dbReference type="OrthoDB" id="29596at2759"/>
<evidence type="ECO:0000313" key="1">
    <source>
        <dbReference type="EMBL" id="KLT41796.1"/>
    </source>
</evidence>
<dbReference type="EMBL" id="KQ087213">
    <property type="protein sequence ID" value="KLT41796.1"/>
    <property type="molecule type" value="Genomic_DNA"/>
</dbReference>
<dbReference type="Proteomes" id="UP000053611">
    <property type="component" value="Unassembled WGS sequence"/>
</dbReference>
<gene>
    <name evidence="1" type="ORF">CC85DRAFT_286191</name>
</gene>
<dbReference type="InterPro" id="IPR027417">
    <property type="entry name" value="P-loop_NTPase"/>
</dbReference>
<protein>
    <submittedName>
        <fullName evidence="1">Uncharacterized protein</fullName>
    </submittedName>
</protein>